<evidence type="ECO:0000259" key="9">
    <source>
        <dbReference type="PROSITE" id="PS50928"/>
    </source>
</evidence>
<sequence>MLNKHLNITEAKEQTTTPKVLKPDKKFKEEGFIDKVLNFIRARKGLSTKLLLAPGVLWMVLFLIVPLLAMIYVSFWTQSSTTIKPIVTTENYKYFFSSTVYLSVLWNTVKIWLIVLISTLVLGYPVAFFISQMVRSERMQTVLLLICIIPFWTSFLIRVLAWKPMLGIQGALNIVLEYFHIINHPIEVLLYSEFGMILGMIQIYVVFMVGPIAFSLGRIDHNLVEAAQDLGASFLQIFRDIYWPLSKPGVIAGSIFVTVMVLGEFAIPAALGGKKVNLLGNIILTQVGSLKWAFASVVGVVLTIVIAIAVSLLLRVVNLRKQI</sequence>
<dbReference type="PANTHER" id="PTHR42929">
    <property type="entry name" value="INNER MEMBRANE ABC TRANSPORTER PERMEASE PROTEIN YDCU-RELATED-RELATED"/>
    <property type="match status" value="1"/>
</dbReference>
<comment type="caution">
    <text evidence="10">The sequence shown here is derived from an EMBL/GenBank/DDBJ whole genome shotgun (WGS) entry which is preliminary data.</text>
</comment>
<dbReference type="Gene3D" id="1.10.3720.10">
    <property type="entry name" value="MetI-like"/>
    <property type="match status" value="1"/>
</dbReference>
<gene>
    <name evidence="10" type="ORF">VF724_08945</name>
</gene>
<keyword evidence="4" id="KW-1003">Cell membrane</keyword>
<feature type="transmembrane region" description="Helical" evidence="8">
    <location>
        <begin position="292"/>
        <end position="314"/>
    </location>
</feature>
<feature type="transmembrane region" description="Helical" evidence="8">
    <location>
        <begin position="111"/>
        <end position="130"/>
    </location>
</feature>
<reference evidence="10" key="1">
    <citation type="submission" date="2023-12" db="EMBL/GenBank/DDBJ databases">
        <title>Fervidustalea candida gen. nov., sp. nov., a novel member of the family Paenibacillaceae isolated from a geothermal area.</title>
        <authorList>
            <person name="Li W.-J."/>
            <person name="Jiao J.-Y."/>
            <person name="Chen Y."/>
        </authorList>
    </citation>
    <scope>NUCLEOTIDE SEQUENCE</scope>
    <source>
        <strain evidence="10">SYSU GA230002</strain>
    </source>
</reference>
<evidence type="ECO:0000256" key="4">
    <source>
        <dbReference type="ARBA" id="ARBA00022475"/>
    </source>
</evidence>
<evidence type="ECO:0000313" key="10">
    <source>
        <dbReference type="EMBL" id="MEB3101789.1"/>
    </source>
</evidence>
<evidence type="ECO:0000256" key="3">
    <source>
        <dbReference type="ARBA" id="ARBA00022448"/>
    </source>
</evidence>
<dbReference type="CDD" id="cd06261">
    <property type="entry name" value="TM_PBP2"/>
    <property type="match status" value="1"/>
</dbReference>
<keyword evidence="5 8" id="KW-0812">Transmembrane</keyword>
<evidence type="ECO:0000313" key="11">
    <source>
        <dbReference type="Proteomes" id="UP001310386"/>
    </source>
</evidence>
<accession>A0ABU5ZH21</accession>
<dbReference type="PROSITE" id="PS50928">
    <property type="entry name" value="ABC_TM1"/>
    <property type="match status" value="1"/>
</dbReference>
<protein>
    <submittedName>
        <fullName evidence="10">ABC transporter permease</fullName>
    </submittedName>
</protein>
<name>A0ABU5ZH21_9BACL</name>
<evidence type="ECO:0000256" key="2">
    <source>
        <dbReference type="ARBA" id="ARBA00007069"/>
    </source>
</evidence>
<feature type="transmembrane region" description="Helical" evidence="8">
    <location>
        <begin position="194"/>
        <end position="214"/>
    </location>
</feature>
<keyword evidence="6 8" id="KW-1133">Transmembrane helix</keyword>
<keyword evidence="3 8" id="KW-0813">Transport</keyword>
<feature type="transmembrane region" description="Helical" evidence="8">
    <location>
        <begin position="249"/>
        <end position="272"/>
    </location>
</feature>
<keyword evidence="11" id="KW-1185">Reference proteome</keyword>
<feature type="domain" description="ABC transmembrane type-1" evidence="9">
    <location>
        <begin position="105"/>
        <end position="313"/>
    </location>
</feature>
<comment type="subcellular location">
    <subcellularLocation>
        <location evidence="1 8">Cell membrane</location>
        <topology evidence="1 8">Multi-pass membrane protein</topology>
    </subcellularLocation>
</comment>
<evidence type="ECO:0000256" key="1">
    <source>
        <dbReference type="ARBA" id="ARBA00004651"/>
    </source>
</evidence>
<feature type="transmembrane region" description="Helical" evidence="8">
    <location>
        <begin position="50"/>
        <end position="75"/>
    </location>
</feature>
<evidence type="ECO:0000256" key="7">
    <source>
        <dbReference type="ARBA" id="ARBA00023136"/>
    </source>
</evidence>
<dbReference type="PANTHER" id="PTHR42929:SF1">
    <property type="entry name" value="INNER MEMBRANE ABC TRANSPORTER PERMEASE PROTEIN YDCU-RELATED"/>
    <property type="match status" value="1"/>
</dbReference>
<evidence type="ECO:0000256" key="6">
    <source>
        <dbReference type="ARBA" id="ARBA00022989"/>
    </source>
</evidence>
<dbReference type="InterPro" id="IPR000515">
    <property type="entry name" value="MetI-like"/>
</dbReference>
<dbReference type="RefSeq" id="WP_371753907.1">
    <property type="nucleotide sequence ID" value="NZ_JAYJLD010000010.1"/>
</dbReference>
<dbReference type="SUPFAM" id="SSF161098">
    <property type="entry name" value="MetI-like"/>
    <property type="match status" value="1"/>
</dbReference>
<dbReference type="InterPro" id="IPR035906">
    <property type="entry name" value="MetI-like_sf"/>
</dbReference>
<proteinExistence type="inferred from homology"/>
<dbReference type="Pfam" id="PF00528">
    <property type="entry name" value="BPD_transp_1"/>
    <property type="match status" value="1"/>
</dbReference>
<keyword evidence="7 8" id="KW-0472">Membrane</keyword>
<evidence type="ECO:0000256" key="8">
    <source>
        <dbReference type="RuleBase" id="RU363032"/>
    </source>
</evidence>
<comment type="similarity">
    <text evidence="2">Belongs to the binding-protein-dependent transport system permease family. CysTW subfamily.</text>
</comment>
<evidence type="ECO:0000256" key="5">
    <source>
        <dbReference type="ARBA" id="ARBA00022692"/>
    </source>
</evidence>
<feature type="transmembrane region" description="Helical" evidence="8">
    <location>
        <begin position="142"/>
        <end position="161"/>
    </location>
</feature>
<dbReference type="EMBL" id="JAYJLD010000010">
    <property type="protein sequence ID" value="MEB3101789.1"/>
    <property type="molecule type" value="Genomic_DNA"/>
</dbReference>
<organism evidence="10 11">
    <name type="scientific">Ferviditalea candida</name>
    <dbReference type="NCBI Taxonomy" id="3108399"/>
    <lineage>
        <taxon>Bacteria</taxon>
        <taxon>Bacillati</taxon>
        <taxon>Bacillota</taxon>
        <taxon>Bacilli</taxon>
        <taxon>Bacillales</taxon>
        <taxon>Paenibacillaceae</taxon>
        <taxon>Ferviditalea</taxon>
    </lineage>
</organism>
<dbReference type="Proteomes" id="UP001310386">
    <property type="component" value="Unassembled WGS sequence"/>
</dbReference>